<sequence>SRAGLLDKQGPVAGERLAMPVLSDELIALYRTTTTEDINKLAEALACQQSVEINAHLHKIRGAAKMVAALPLLQAIARWQGDPELSLILLLRQALAETVHQLTERQIDDHHR</sequence>
<dbReference type="AlphaFoldDB" id="R1GNT2"/>
<dbReference type="PATRIC" id="fig|1268236.3.peg.3895"/>
<dbReference type="SUPFAM" id="SSF47226">
    <property type="entry name" value="Histidine-containing phosphotransfer domain, HPT domain"/>
    <property type="match status" value="1"/>
</dbReference>
<dbReference type="InterPro" id="IPR008207">
    <property type="entry name" value="Sig_transdc_His_kin_Hpt_dom"/>
</dbReference>
<dbReference type="RefSeq" id="WP_005910735.1">
    <property type="nucleotide sequence ID" value="NZ_AQGQ01000242.1"/>
</dbReference>
<keyword evidence="4" id="KW-1185">Reference proteome</keyword>
<proteinExistence type="predicted"/>
<evidence type="ECO:0000313" key="4">
    <source>
        <dbReference type="Proteomes" id="UP000013526"/>
    </source>
</evidence>
<dbReference type="Proteomes" id="UP000013526">
    <property type="component" value="Unassembled WGS sequence"/>
</dbReference>
<dbReference type="EMBL" id="AQGQ01000242">
    <property type="protein sequence ID" value="EOD53355.1"/>
    <property type="molecule type" value="Genomic_DNA"/>
</dbReference>
<gene>
    <name evidence="3" type="ORF">G113_20132</name>
</gene>
<accession>R1GNT2</accession>
<feature type="non-terminal residue" evidence="3">
    <location>
        <position position="1"/>
    </location>
</feature>
<reference evidence="3 4" key="1">
    <citation type="journal article" date="2013" name="Genome Announc.">
        <title>Draft Genome Sequence of Aeromonas molluscorum Strain 848TT, Isolated from Bivalve Molluscs.</title>
        <authorList>
            <person name="Spataro N."/>
            <person name="Farfan M."/>
            <person name="Albarral V."/>
            <person name="Sanglas A."/>
            <person name="Loren J.G."/>
            <person name="Fuste M.C."/>
            <person name="Bosch E."/>
        </authorList>
    </citation>
    <scope>NUCLEOTIDE SEQUENCE [LARGE SCALE GENOMIC DNA]</scope>
    <source>
        <strain evidence="3 4">848</strain>
    </source>
</reference>
<dbReference type="GO" id="GO:0000160">
    <property type="term" value="P:phosphorelay signal transduction system"/>
    <property type="evidence" value="ECO:0007669"/>
    <property type="project" value="UniProtKB-KW"/>
</dbReference>
<organism evidence="3 4">
    <name type="scientific">Aeromonas molluscorum 848</name>
    <dbReference type="NCBI Taxonomy" id="1268236"/>
    <lineage>
        <taxon>Bacteria</taxon>
        <taxon>Pseudomonadati</taxon>
        <taxon>Pseudomonadota</taxon>
        <taxon>Gammaproteobacteria</taxon>
        <taxon>Aeromonadales</taxon>
        <taxon>Aeromonadaceae</taxon>
        <taxon>Aeromonas</taxon>
    </lineage>
</organism>
<keyword evidence="1" id="KW-0902">Two-component regulatory system</keyword>
<evidence type="ECO:0000259" key="2">
    <source>
        <dbReference type="Pfam" id="PF01627"/>
    </source>
</evidence>
<dbReference type="Pfam" id="PF01627">
    <property type="entry name" value="Hpt"/>
    <property type="match status" value="1"/>
</dbReference>
<name>R1GNT2_9GAMM</name>
<comment type="caution">
    <text evidence="3">The sequence shown here is derived from an EMBL/GenBank/DDBJ whole genome shotgun (WGS) entry which is preliminary data.</text>
</comment>
<protein>
    <recommendedName>
        <fullName evidence="2">HPt domain-containing protein</fullName>
    </recommendedName>
</protein>
<dbReference type="InterPro" id="IPR036641">
    <property type="entry name" value="HPT_dom_sf"/>
</dbReference>
<dbReference type="GO" id="GO:0004672">
    <property type="term" value="F:protein kinase activity"/>
    <property type="evidence" value="ECO:0007669"/>
    <property type="project" value="UniProtKB-ARBA"/>
</dbReference>
<evidence type="ECO:0000313" key="3">
    <source>
        <dbReference type="EMBL" id="EOD53355.1"/>
    </source>
</evidence>
<dbReference type="Gene3D" id="1.20.120.160">
    <property type="entry name" value="HPT domain"/>
    <property type="match status" value="1"/>
</dbReference>
<feature type="domain" description="HPt" evidence="2">
    <location>
        <begin position="25"/>
        <end position="78"/>
    </location>
</feature>
<evidence type="ECO:0000256" key="1">
    <source>
        <dbReference type="ARBA" id="ARBA00023012"/>
    </source>
</evidence>